<accession>A0A4Y2LVB1</accession>
<evidence type="ECO:0000313" key="2">
    <source>
        <dbReference type="Proteomes" id="UP000499080"/>
    </source>
</evidence>
<dbReference type="Proteomes" id="UP000499080">
    <property type="component" value="Unassembled WGS sequence"/>
</dbReference>
<dbReference type="EMBL" id="BGPR01006408">
    <property type="protein sequence ID" value="GBN18725.1"/>
    <property type="molecule type" value="Genomic_DNA"/>
</dbReference>
<protein>
    <submittedName>
        <fullName evidence="1">Uncharacterized protein</fullName>
    </submittedName>
</protein>
<proteinExistence type="predicted"/>
<comment type="caution">
    <text evidence="1">The sequence shown here is derived from an EMBL/GenBank/DDBJ whole genome shotgun (WGS) entry which is preliminary data.</text>
</comment>
<evidence type="ECO:0000313" key="1">
    <source>
        <dbReference type="EMBL" id="GBN18725.1"/>
    </source>
</evidence>
<reference evidence="1 2" key="1">
    <citation type="journal article" date="2019" name="Sci. Rep.">
        <title>Orb-weaving spider Araneus ventricosus genome elucidates the spidroin gene catalogue.</title>
        <authorList>
            <person name="Kono N."/>
            <person name="Nakamura H."/>
            <person name="Ohtoshi R."/>
            <person name="Moran D.A.P."/>
            <person name="Shinohara A."/>
            <person name="Yoshida Y."/>
            <person name="Fujiwara M."/>
            <person name="Mori M."/>
            <person name="Tomita M."/>
            <person name="Arakawa K."/>
        </authorList>
    </citation>
    <scope>NUCLEOTIDE SEQUENCE [LARGE SCALE GENOMIC DNA]</scope>
</reference>
<organism evidence="1 2">
    <name type="scientific">Araneus ventricosus</name>
    <name type="common">Orbweaver spider</name>
    <name type="synonym">Epeira ventricosa</name>
    <dbReference type="NCBI Taxonomy" id="182803"/>
    <lineage>
        <taxon>Eukaryota</taxon>
        <taxon>Metazoa</taxon>
        <taxon>Ecdysozoa</taxon>
        <taxon>Arthropoda</taxon>
        <taxon>Chelicerata</taxon>
        <taxon>Arachnida</taxon>
        <taxon>Araneae</taxon>
        <taxon>Araneomorphae</taxon>
        <taxon>Entelegynae</taxon>
        <taxon>Araneoidea</taxon>
        <taxon>Araneidae</taxon>
        <taxon>Araneus</taxon>
    </lineage>
</organism>
<gene>
    <name evidence="1" type="ORF">AVEN_77583_1</name>
</gene>
<sequence length="97" mass="11079">MKQLMDKTPMDLVEDVVARNFLGNKISVTVEGFKSIHSSPTWCGLLIQFIDATVSKSFQYFCCKNIILKDICFSVAQQQRAEIQLSPETWRLNVSTF</sequence>
<name>A0A4Y2LVB1_ARAVE</name>
<keyword evidence="2" id="KW-1185">Reference proteome</keyword>
<dbReference type="AlphaFoldDB" id="A0A4Y2LVB1"/>